<dbReference type="RefSeq" id="WP_093249823.1">
    <property type="nucleotide sequence ID" value="NZ_FNQM01000002.1"/>
</dbReference>
<dbReference type="Gene3D" id="3.40.50.300">
    <property type="entry name" value="P-loop containing nucleotide triphosphate hydrolases"/>
    <property type="match status" value="1"/>
</dbReference>
<dbReference type="PROSITE" id="PS00211">
    <property type="entry name" value="ABC_TRANSPORTER_1"/>
    <property type="match status" value="1"/>
</dbReference>
<dbReference type="InterPro" id="IPR017871">
    <property type="entry name" value="ABC_transporter-like_CS"/>
</dbReference>
<keyword evidence="10" id="KW-1185">Reference proteome</keyword>
<feature type="domain" description="ABC transporter" evidence="8">
    <location>
        <begin position="21"/>
        <end position="272"/>
    </location>
</feature>
<dbReference type="InterPro" id="IPR003593">
    <property type="entry name" value="AAA+_ATPase"/>
</dbReference>
<name>A0A1H3XSU8_9RHOB</name>
<dbReference type="SUPFAM" id="SSF52540">
    <property type="entry name" value="P-loop containing nucleoside triphosphate hydrolases"/>
    <property type="match status" value="1"/>
</dbReference>
<dbReference type="InterPro" id="IPR027417">
    <property type="entry name" value="P-loop_NTPase"/>
</dbReference>
<comment type="subcellular location">
    <subcellularLocation>
        <location evidence="1">Cell inner membrane</location>
        <topology evidence="1">Peripheral membrane protein</topology>
    </subcellularLocation>
</comment>
<evidence type="ECO:0000256" key="6">
    <source>
        <dbReference type="ARBA" id="ARBA00022840"/>
    </source>
</evidence>
<dbReference type="InterPro" id="IPR013563">
    <property type="entry name" value="Oligopep_ABC_C"/>
</dbReference>
<dbReference type="InterPro" id="IPR050388">
    <property type="entry name" value="ABC_Ni/Peptide_Import"/>
</dbReference>
<comment type="similarity">
    <text evidence="2">Belongs to the ABC transporter superfamily.</text>
</comment>
<dbReference type="OrthoDB" id="9782308at2"/>
<evidence type="ECO:0000256" key="2">
    <source>
        <dbReference type="ARBA" id="ARBA00005417"/>
    </source>
</evidence>
<dbReference type="SMART" id="SM00382">
    <property type="entry name" value="AAA"/>
    <property type="match status" value="1"/>
</dbReference>
<dbReference type="FunFam" id="3.40.50.300:FF:000016">
    <property type="entry name" value="Oligopeptide ABC transporter ATP-binding component"/>
    <property type="match status" value="1"/>
</dbReference>
<dbReference type="Pfam" id="PF08352">
    <property type="entry name" value="oligo_HPY"/>
    <property type="match status" value="1"/>
</dbReference>
<protein>
    <submittedName>
        <fullName evidence="9">Peptide/nickel transport system ATP-binding protein/oligopeptide transport system ATP-binding protein</fullName>
    </submittedName>
</protein>
<evidence type="ECO:0000313" key="9">
    <source>
        <dbReference type="EMBL" id="SEA01598.1"/>
    </source>
</evidence>
<keyword evidence="3" id="KW-0813">Transport</keyword>
<reference evidence="9 10" key="1">
    <citation type="submission" date="2016-10" db="EMBL/GenBank/DDBJ databases">
        <authorList>
            <person name="de Groot N.N."/>
        </authorList>
    </citation>
    <scope>NUCLEOTIDE SEQUENCE [LARGE SCALE GENOMIC DNA]</scope>
    <source>
        <strain evidence="9 10">DSM 15345</strain>
    </source>
</reference>
<gene>
    <name evidence="9" type="ORF">SAMN05444370_102526</name>
</gene>
<keyword evidence="5" id="KW-0547">Nucleotide-binding</keyword>
<organism evidence="9 10">
    <name type="scientific">Rubrimonas cliftonensis</name>
    <dbReference type="NCBI Taxonomy" id="89524"/>
    <lineage>
        <taxon>Bacteria</taxon>
        <taxon>Pseudomonadati</taxon>
        <taxon>Pseudomonadota</taxon>
        <taxon>Alphaproteobacteria</taxon>
        <taxon>Rhodobacterales</taxon>
        <taxon>Paracoccaceae</taxon>
        <taxon>Rubrimonas</taxon>
    </lineage>
</organism>
<evidence type="ECO:0000256" key="4">
    <source>
        <dbReference type="ARBA" id="ARBA00022475"/>
    </source>
</evidence>
<evidence type="ECO:0000256" key="3">
    <source>
        <dbReference type="ARBA" id="ARBA00022448"/>
    </source>
</evidence>
<sequence length="341" mass="36270">MLDDAATAQPRASGEAGEAVLSVEGLTTLFGVTDGAIHAVNDVSFSLRPGELLGVVGESGSGKSVTMMSLLRLIPSPPARITAGRVMFEGRDLLALSPAELRAVRGPGVGFVFQDPMTSLNPVFTVGFQIIEPLREHMGLSKKAARARAAELLAVVGIPSPDKRLDDYPHQFSGGMRQRVMIAIALACEPKVLIADEPTTALDVTIQAQILELVKDLRRRLGMAVVWITHDLGVVAGIADRVMVMYGGQVVENAEVGALFENPAHPYTRALMETLPSVEGARREKLRTIEGQPPIMTRRPAACPFAPRCAQAHDRCLAANPPLLQVAPGHASACWLAEGAA</sequence>
<dbReference type="AlphaFoldDB" id="A0A1H3XSU8"/>
<dbReference type="NCBIfam" id="TIGR01727">
    <property type="entry name" value="oligo_HPY"/>
    <property type="match status" value="1"/>
</dbReference>
<dbReference type="STRING" id="89524.SAMN05444370_102526"/>
<dbReference type="GO" id="GO:0005886">
    <property type="term" value="C:plasma membrane"/>
    <property type="evidence" value="ECO:0007669"/>
    <property type="project" value="UniProtKB-SubCell"/>
</dbReference>
<evidence type="ECO:0000256" key="1">
    <source>
        <dbReference type="ARBA" id="ARBA00004417"/>
    </source>
</evidence>
<dbReference type="InterPro" id="IPR003439">
    <property type="entry name" value="ABC_transporter-like_ATP-bd"/>
</dbReference>
<keyword evidence="4" id="KW-1003">Cell membrane</keyword>
<dbReference type="EMBL" id="FNQM01000002">
    <property type="protein sequence ID" value="SEA01598.1"/>
    <property type="molecule type" value="Genomic_DNA"/>
</dbReference>
<evidence type="ECO:0000313" key="10">
    <source>
        <dbReference type="Proteomes" id="UP000198703"/>
    </source>
</evidence>
<dbReference type="Proteomes" id="UP000198703">
    <property type="component" value="Unassembled WGS sequence"/>
</dbReference>
<proteinExistence type="inferred from homology"/>
<dbReference type="PANTHER" id="PTHR43297">
    <property type="entry name" value="OLIGOPEPTIDE TRANSPORT ATP-BINDING PROTEIN APPD"/>
    <property type="match status" value="1"/>
</dbReference>
<dbReference type="GO" id="GO:0005524">
    <property type="term" value="F:ATP binding"/>
    <property type="evidence" value="ECO:0007669"/>
    <property type="project" value="UniProtKB-KW"/>
</dbReference>
<dbReference type="CDD" id="cd03257">
    <property type="entry name" value="ABC_NikE_OppD_transporters"/>
    <property type="match status" value="1"/>
</dbReference>
<dbReference type="PANTHER" id="PTHR43297:SF2">
    <property type="entry name" value="DIPEPTIDE TRANSPORT ATP-BINDING PROTEIN DPPD"/>
    <property type="match status" value="1"/>
</dbReference>
<accession>A0A1H3XSU8</accession>
<evidence type="ECO:0000256" key="7">
    <source>
        <dbReference type="ARBA" id="ARBA00023136"/>
    </source>
</evidence>
<dbReference type="PROSITE" id="PS50893">
    <property type="entry name" value="ABC_TRANSPORTER_2"/>
    <property type="match status" value="1"/>
</dbReference>
<evidence type="ECO:0000256" key="5">
    <source>
        <dbReference type="ARBA" id="ARBA00022741"/>
    </source>
</evidence>
<evidence type="ECO:0000259" key="8">
    <source>
        <dbReference type="PROSITE" id="PS50893"/>
    </source>
</evidence>
<dbReference type="GO" id="GO:0016887">
    <property type="term" value="F:ATP hydrolysis activity"/>
    <property type="evidence" value="ECO:0007669"/>
    <property type="project" value="InterPro"/>
</dbReference>
<dbReference type="GO" id="GO:0015833">
    <property type="term" value="P:peptide transport"/>
    <property type="evidence" value="ECO:0007669"/>
    <property type="project" value="InterPro"/>
</dbReference>
<keyword evidence="6 9" id="KW-0067">ATP-binding</keyword>
<dbReference type="GO" id="GO:0055085">
    <property type="term" value="P:transmembrane transport"/>
    <property type="evidence" value="ECO:0007669"/>
    <property type="project" value="UniProtKB-ARBA"/>
</dbReference>
<keyword evidence="7" id="KW-0472">Membrane</keyword>
<dbReference type="Pfam" id="PF00005">
    <property type="entry name" value="ABC_tran"/>
    <property type="match status" value="1"/>
</dbReference>